<proteinExistence type="predicted"/>
<keyword evidence="2" id="KW-1185">Reference proteome</keyword>
<comment type="caution">
    <text evidence="1">The sequence shown here is derived from an EMBL/GenBank/DDBJ whole genome shotgun (WGS) entry which is preliminary data.</text>
</comment>
<evidence type="ECO:0000313" key="1">
    <source>
        <dbReference type="EMBL" id="OLQ08011.1"/>
    </source>
</evidence>
<organism evidence="1 2">
    <name type="scientific">Symbiodinium microadriaticum</name>
    <name type="common">Dinoflagellate</name>
    <name type="synonym">Zooxanthella microadriatica</name>
    <dbReference type="NCBI Taxonomy" id="2951"/>
    <lineage>
        <taxon>Eukaryota</taxon>
        <taxon>Sar</taxon>
        <taxon>Alveolata</taxon>
        <taxon>Dinophyceae</taxon>
        <taxon>Suessiales</taxon>
        <taxon>Symbiodiniaceae</taxon>
        <taxon>Symbiodinium</taxon>
    </lineage>
</organism>
<accession>A0A1Q9EKZ1</accession>
<gene>
    <name evidence="1" type="ORF">AK812_SmicGene8525</name>
</gene>
<evidence type="ECO:0000313" key="2">
    <source>
        <dbReference type="Proteomes" id="UP000186817"/>
    </source>
</evidence>
<dbReference type="AlphaFoldDB" id="A0A1Q9EKZ1"/>
<dbReference type="EMBL" id="LSRX01000126">
    <property type="protein sequence ID" value="OLQ08011.1"/>
    <property type="molecule type" value="Genomic_DNA"/>
</dbReference>
<dbReference type="Proteomes" id="UP000186817">
    <property type="component" value="Unassembled WGS sequence"/>
</dbReference>
<sequence length="70" mass="8039">MDCLLMDCTPPQLLLCILLQRAAEPVRTSKLAHEIPERWFHPPVRRPNIEALHERAFKRGAVHACQCRPG</sequence>
<name>A0A1Q9EKZ1_SYMMI</name>
<reference evidence="1 2" key="1">
    <citation type="submission" date="2016-02" db="EMBL/GenBank/DDBJ databases">
        <title>Genome analysis of coral dinoflagellate symbionts highlights evolutionary adaptations to a symbiotic lifestyle.</title>
        <authorList>
            <person name="Aranda M."/>
            <person name="Li Y."/>
            <person name="Liew Y.J."/>
            <person name="Baumgarten S."/>
            <person name="Simakov O."/>
            <person name="Wilson M."/>
            <person name="Piel J."/>
            <person name="Ashoor H."/>
            <person name="Bougouffa S."/>
            <person name="Bajic V.B."/>
            <person name="Ryu T."/>
            <person name="Ravasi T."/>
            <person name="Bayer T."/>
            <person name="Micklem G."/>
            <person name="Kim H."/>
            <person name="Bhak J."/>
            <person name="Lajeunesse T.C."/>
            <person name="Voolstra C.R."/>
        </authorList>
    </citation>
    <scope>NUCLEOTIDE SEQUENCE [LARGE SCALE GENOMIC DNA]</scope>
    <source>
        <strain evidence="1 2">CCMP2467</strain>
    </source>
</reference>
<protein>
    <submittedName>
        <fullName evidence="1">Uncharacterized protein</fullName>
    </submittedName>
</protein>